<keyword evidence="3" id="KW-1185">Reference proteome</keyword>
<evidence type="ECO:0000313" key="3">
    <source>
        <dbReference type="Proteomes" id="UP001608902"/>
    </source>
</evidence>
<sequence>MRRKSQRKRVINAASQRASQAEPKMKAEQSSDTKHEYNSERTSKHLRAIRSSESRKKEKRIRHPKYIVSNGAKHYVLCTPRVTDSNGNTVHTVMDTRDYKVVKVRKVEDLGVFVLDDDGKKGTYDQGEIDNDGHIDICIESPVNENGDTVHSFVDDDGFQVNGLKKVDALGTYTLDDLVNANSANNKLIRETPTDIVVDENASDEEHSEIGIDDEKESDTSKNGVNEKGHQTDGNNAESNDSPSIEVLENHDQMVEKGLNSGKGENVRERYSEEDDFFEDDHLGDDHEEANKESDKNTITKGDVEVLESSDSEVRSEPKETTKKPCKNEMRSELKGSTKKPCKPKKGRREDEGEKEKILKNEEGINGKKKDKCKRGKHRNRCIKKNETLNKTTKSDEKGEDERGGMDTDGERDVRKELSDENERKKSPKPKEIVESSHTYTDVPDITEHFSSVSTERENIRATDSETKKKKHKKCKTSTSTTSKPHCRPHKRHREHNASDMKDSTTRHGLERLKDSPVLYDSDENLKLTRLRDEESADDDNGVDDDEINEDKSNRSDINKNNRNNDNEDAINSEDDDNDVSDSAGKTIQSDRILRLDLAKARQYGLISVPQRIGTAYSAPLSVADIGPNGFRI</sequence>
<dbReference type="EMBL" id="JBGFUD010002823">
    <property type="protein sequence ID" value="MFH4978054.1"/>
    <property type="molecule type" value="Genomic_DNA"/>
</dbReference>
<dbReference type="AlphaFoldDB" id="A0ABD6EIS4"/>
<proteinExistence type="predicted"/>
<feature type="compositionally biased region" description="Basic and acidic residues" evidence="1">
    <location>
        <begin position="23"/>
        <end position="43"/>
    </location>
</feature>
<evidence type="ECO:0000256" key="1">
    <source>
        <dbReference type="SAM" id="MobiDB-lite"/>
    </source>
</evidence>
<name>A0ABD6EIS4_9BILA</name>
<organism evidence="2 3">
    <name type="scientific">Gnathostoma spinigerum</name>
    <dbReference type="NCBI Taxonomy" id="75299"/>
    <lineage>
        <taxon>Eukaryota</taxon>
        <taxon>Metazoa</taxon>
        <taxon>Ecdysozoa</taxon>
        <taxon>Nematoda</taxon>
        <taxon>Chromadorea</taxon>
        <taxon>Rhabditida</taxon>
        <taxon>Spirurina</taxon>
        <taxon>Gnathostomatomorpha</taxon>
        <taxon>Gnathostomatoidea</taxon>
        <taxon>Gnathostomatidae</taxon>
        <taxon>Gnathostoma</taxon>
    </lineage>
</organism>
<feature type="compositionally biased region" description="Basic residues" evidence="1">
    <location>
        <begin position="337"/>
        <end position="347"/>
    </location>
</feature>
<dbReference type="Proteomes" id="UP001608902">
    <property type="component" value="Unassembled WGS sequence"/>
</dbReference>
<feature type="compositionally biased region" description="Basic and acidic residues" evidence="1">
    <location>
        <begin position="550"/>
        <end position="566"/>
    </location>
</feature>
<feature type="compositionally biased region" description="Basic residues" evidence="1">
    <location>
        <begin position="1"/>
        <end position="10"/>
    </location>
</feature>
<feature type="compositionally biased region" description="Basic and acidic residues" evidence="1">
    <location>
        <begin position="312"/>
        <end position="336"/>
    </location>
</feature>
<accession>A0ABD6EIS4</accession>
<feature type="compositionally biased region" description="Basic and acidic residues" evidence="1">
    <location>
        <begin position="496"/>
        <end position="515"/>
    </location>
</feature>
<feature type="compositionally biased region" description="Basic and acidic residues" evidence="1">
    <location>
        <begin position="280"/>
        <end position="304"/>
    </location>
</feature>
<protein>
    <submittedName>
        <fullName evidence="2">Uncharacterized protein</fullName>
    </submittedName>
</protein>
<feature type="compositionally biased region" description="Basic and acidic residues" evidence="1">
    <location>
        <begin position="384"/>
        <end position="435"/>
    </location>
</feature>
<feature type="compositionally biased region" description="Basic and acidic residues" evidence="1">
    <location>
        <begin position="524"/>
        <end position="534"/>
    </location>
</feature>
<feature type="compositionally biased region" description="Acidic residues" evidence="1">
    <location>
        <begin position="567"/>
        <end position="580"/>
    </location>
</feature>
<feature type="compositionally biased region" description="Basic and acidic residues" evidence="1">
    <location>
        <begin position="455"/>
        <end position="467"/>
    </location>
</feature>
<evidence type="ECO:0000313" key="2">
    <source>
        <dbReference type="EMBL" id="MFH4978054.1"/>
    </source>
</evidence>
<feature type="region of interest" description="Disordered" evidence="1">
    <location>
        <begin position="1"/>
        <end position="60"/>
    </location>
</feature>
<feature type="compositionally biased region" description="Basic residues" evidence="1">
    <location>
        <begin position="485"/>
        <end position="495"/>
    </location>
</feature>
<feature type="compositionally biased region" description="Basic and acidic residues" evidence="1">
    <location>
        <begin position="348"/>
        <end position="368"/>
    </location>
</feature>
<feature type="compositionally biased region" description="Acidic residues" evidence="1">
    <location>
        <begin position="535"/>
        <end position="549"/>
    </location>
</feature>
<gene>
    <name evidence="2" type="ORF">AB6A40_004763</name>
</gene>
<feature type="compositionally biased region" description="Polar residues" evidence="1">
    <location>
        <begin position="232"/>
        <end position="243"/>
    </location>
</feature>
<feature type="compositionally biased region" description="Basic residues" evidence="1">
    <location>
        <begin position="369"/>
        <end position="383"/>
    </location>
</feature>
<comment type="caution">
    <text evidence="2">The sequence shown here is derived from an EMBL/GenBank/DDBJ whole genome shotgun (WGS) entry which is preliminary data.</text>
</comment>
<feature type="region of interest" description="Disordered" evidence="1">
    <location>
        <begin position="195"/>
        <end position="586"/>
    </location>
</feature>
<reference evidence="2 3" key="1">
    <citation type="submission" date="2024-08" db="EMBL/GenBank/DDBJ databases">
        <title>Gnathostoma spinigerum genome.</title>
        <authorList>
            <person name="Gonzalez-Bertolin B."/>
            <person name="Monzon S."/>
            <person name="Zaballos A."/>
            <person name="Jimenez P."/>
            <person name="Dekumyoy P."/>
            <person name="Varona S."/>
            <person name="Cuesta I."/>
            <person name="Sumanam S."/>
            <person name="Adisakwattana P."/>
            <person name="Gasser R.B."/>
            <person name="Hernandez-Gonzalez A."/>
            <person name="Young N.D."/>
            <person name="Perteguer M.J."/>
        </authorList>
    </citation>
    <scope>NUCLEOTIDE SEQUENCE [LARGE SCALE GENOMIC DNA]</scope>
    <source>
        <strain evidence="2">AL3</strain>
        <tissue evidence="2">Liver</tissue>
    </source>
</reference>